<dbReference type="Pfam" id="PF00857">
    <property type="entry name" value="Isochorismatase"/>
    <property type="match status" value="1"/>
</dbReference>
<proteinExistence type="predicted"/>
<dbReference type="InterPro" id="IPR036380">
    <property type="entry name" value="Isochorismatase-like_sf"/>
</dbReference>
<dbReference type="PANTHER" id="PTHR43540:SF6">
    <property type="entry name" value="ISOCHORISMATASE-LIKE DOMAIN-CONTAINING PROTEIN"/>
    <property type="match status" value="1"/>
</dbReference>
<dbReference type="InterPro" id="IPR050272">
    <property type="entry name" value="Isochorismatase-like_hydrls"/>
</dbReference>
<keyword evidence="4" id="KW-1185">Reference proteome</keyword>
<dbReference type="CDD" id="cd00431">
    <property type="entry name" value="cysteine_hydrolases"/>
    <property type="match status" value="1"/>
</dbReference>
<reference evidence="4" key="1">
    <citation type="journal article" date="2019" name="Int. J. Syst. Evol. Microbiol.">
        <title>The Global Catalogue of Microorganisms (GCM) 10K type strain sequencing project: providing services to taxonomists for standard genome sequencing and annotation.</title>
        <authorList>
            <consortium name="The Broad Institute Genomics Platform"/>
            <consortium name="The Broad Institute Genome Sequencing Center for Infectious Disease"/>
            <person name="Wu L."/>
            <person name="Ma J."/>
        </authorList>
    </citation>
    <scope>NUCLEOTIDE SEQUENCE [LARGE SCALE GENOMIC DNA]</scope>
    <source>
        <strain evidence="4">JCM 10425</strain>
    </source>
</reference>
<gene>
    <name evidence="3" type="ORF">GCM10009539_30610</name>
</gene>
<name>A0ABP3DYE6_9ACTN</name>
<dbReference type="InterPro" id="IPR000868">
    <property type="entry name" value="Isochorismatase-like_dom"/>
</dbReference>
<evidence type="ECO:0000313" key="4">
    <source>
        <dbReference type="Proteomes" id="UP001500967"/>
    </source>
</evidence>
<accession>A0ABP3DYE6</accession>
<protein>
    <recommendedName>
        <fullName evidence="2">Isochorismatase-like domain-containing protein</fullName>
    </recommendedName>
</protein>
<dbReference type="SUPFAM" id="SSF52499">
    <property type="entry name" value="Isochorismatase-like hydrolases"/>
    <property type="match status" value="1"/>
</dbReference>
<evidence type="ECO:0000256" key="1">
    <source>
        <dbReference type="ARBA" id="ARBA00022801"/>
    </source>
</evidence>
<sequence>MPRLPPVTIATLPDRTFSLTGFLSSVVLARPTLPVRAARIFRRGALSLRCGAWHGRHVTLRERQLAALRNGRPALLVVDVQRSFADPAYLAGYHLRPEASAAVASAVTTTGRLVDAARAADVPVVWVGLGTDPGTPWRASQWLRTGDPDAPYGPDEPCVRGTPGADWYRLAPAEHETRVVKRGYSGFLGTGLAEALRHAGVGWTAVAGLTSDCCVAATATDAFQLGWPVLVPTDAVAAYDVATNEAALAQLALNVAVLTSADELVSEWRR</sequence>
<comment type="caution">
    <text evidence="3">The sequence shown here is derived from an EMBL/GenBank/DDBJ whole genome shotgun (WGS) entry which is preliminary data.</text>
</comment>
<feature type="domain" description="Isochorismatase-like" evidence="2">
    <location>
        <begin position="74"/>
        <end position="262"/>
    </location>
</feature>
<dbReference type="Gene3D" id="3.40.50.850">
    <property type="entry name" value="Isochorismatase-like"/>
    <property type="match status" value="1"/>
</dbReference>
<dbReference type="EMBL" id="BAAAGX010000011">
    <property type="protein sequence ID" value="GAA0243062.1"/>
    <property type="molecule type" value="Genomic_DNA"/>
</dbReference>
<dbReference type="PANTHER" id="PTHR43540">
    <property type="entry name" value="PEROXYUREIDOACRYLATE/UREIDOACRYLATE AMIDOHYDROLASE-RELATED"/>
    <property type="match status" value="1"/>
</dbReference>
<organism evidence="3 4">
    <name type="scientific">Cryptosporangium japonicum</name>
    <dbReference type="NCBI Taxonomy" id="80872"/>
    <lineage>
        <taxon>Bacteria</taxon>
        <taxon>Bacillati</taxon>
        <taxon>Actinomycetota</taxon>
        <taxon>Actinomycetes</taxon>
        <taxon>Cryptosporangiales</taxon>
        <taxon>Cryptosporangiaceae</taxon>
        <taxon>Cryptosporangium</taxon>
    </lineage>
</organism>
<evidence type="ECO:0000259" key="2">
    <source>
        <dbReference type="Pfam" id="PF00857"/>
    </source>
</evidence>
<keyword evidence="1" id="KW-0378">Hydrolase</keyword>
<evidence type="ECO:0000313" key="3">
    <source>
        <dbReference type="EMBL" id="GAA0243062.1"/>
    </source>
</evidence>
<dbReference type="Proteomes" id="UP001500967">
    <property type="component" value="Unassembled WGS sequence"/>
</dbReference>